<dbReference type="GO" id="GO:0034982">
    <property type="term" value="P:mitochondrial protein processing"/>
    <property type="evidence" value="ECO:0007669"/>
    <property type="project" value="TreeGrafter"/>
</dbReference>
<feature type="compositionally biased region" description="Basic and acidic residues" evidence="9">
    <location>
        <begin position="247"/>
        <end position="256"/>
    </location>
</feature>
<dbReference type="PANTHER" id="PTHR43655">
    <property type="entry name" value="ATP-DEPENDENT PROTEASE"/>
    <property type="match status" value="1"/>
</dbReference>
<evidence type="ECO:0000256" key="3">
    <source>
        <dbReference type="ARBA" id="ARBA00022723"/>
    </source>
</evidence>
<dbReference type="GO" id="GO:0005524">
    <property type="term" value="F:ATP binding"/>
    <property type="evidence" value="ECO:0007669"/>
    <property type="project" value="UniProtKB-KW"/>
</dbReference>
<feature type="compositionally biased region" description="Basic and acidic residues" evidence="9">
    <location>
        <begin position="216"/>
        <end position="232"/>
    </location>
</feature>
<keyword evidence="8" id="KW-0482">Metalloprotease</keyword>
<evidence type="ECO:0000256" key="6">
    <source>
        <dbReference type="ARBA" id="ARBA00022833"/>
    </source>
</evidence>
<gene>
    <name evidence="11" type="ORF">Amon01_000264700</name>
</gene>
<accession>A0A9W7DEC2</accession>
<feature type="region of interest" description="Disordered" evidence="9">
    <location>
        <begin position="191"/>
        <end position="256"/>
    </location>
</feature>
<feature type="compositionally biased region" description="Polar residues" evidence="9">
    <location>
        <begin position="203"/>
        <end position="215"/>
    </location>
</feature>
<evidence type="ECO:0000256" key="2">
    <source>
        <dbReference type="ARBA" id="ARBA00022670"/>
    </source>
</evidence>
<evidence type="ECO:0000256" key="5">
    <source>
        <dbReference type="ARBA" id="ARBA00022801"/>
    </source>
</evidence>
<feature type="compositionally biased region" description="Polar residues" evidence="9">
    <location>
        <begin position="233"/>
        <end position="246"/>
    </location>
</feature>
<evidence type="ECO:0000256" key="7">
    <source>
        <dbReference type="ARBA" id="ARBA00022840"/>
    </source>
</evidence>
<evidence type="ECO:0000313" key="12">
    <source>
        <dbReference type="Proteomes" id="UP001165063"/>
    </source>
</evidence>
<keyword evidence="7" id="KW-0067">ATP-binding</keyword>
<keyword evidence="2" id="KW-0645">Protease</keyword>
<comment type="caution">
    <text evidence="11">The sequence shown here is derived from an EMBL/GenBank/DDBJ whole genome shotgun (WGS) entry which is preliminary data.</text>
</comment>
<evidence type="ECO:0000256" key="9">
    <source>
        <dbReference type="SAM" id="MobiDB-lite"/>
    </source>
</evidence>
<evidence type="ECO:0000313" key="11">
    <source>
        <dbReference type="EMBL" id="GMG22544.1"/>
    </source>
</evidence>
<sequence length="396" mass="44450">MATLLSRNSTASHTVLKVPFQLQSSTLRRITGNIPTTIKRGIHAKHRHINYYSPKPVIIHSDISQSFGLSFKRFNSYQSPNHHNNNNNVPKFNDQGERIFTVIEAQQLLSKLKKIWSNSSLNEADKQSRIAAVFDEFQMGGLVSPSTTMMINAILTDQSPDAEVAGQKMKNMHLFHESLQKYHFNKQLRSNESKLNTPPPVSKWSSVSQAGASTENKGKGAKNETIENESSKTDNNSKSAEPNSSEPQKRSEENGKTEYDGIQNYILLIVLSSIVFAYLSGSGVEEKVITFQEFQTQFLQKGFVEKLIVKDNSEVEVVLNERGKSQPGTSGNITYSFSISSVYNFEEKLKKAQQEANMPEVMWIPVIYVQTVSIGKALFQLAPSLLLLEKEDIQEI</sequence>
<dbReference type="Proteomes" id="UP001165063">
    <property type="component" value="Unassembled WGS sequence"/>
</dbReference>
<dbReference type="InterPro" id="IPR050928">
    <property type="entry name" value="ATP-dep_Zn_Metalloprotease"/>
</dbReference>
<dbReference type="InterPro" id="IPR011546">
    <property type="entry name" value="Pept_M41_FtsH_extracell"/>
</dbReference>
<keyword evidence="6" id="KW-0862">Zinc</keyword>
<keyword evidence="4" id="KW-0547">Nucleotide-binding</keyword>
<keyword evidence="3" id="KW-0479">Metal-binding</keyword>
<evidence type="ECO:0000256" key="8">
    <source>
        <dbReference type="ARBA" id="ARBA00023049"/>
    </source>
</evidence>
<dbReference type="AlphaFoldDB" id="A0A9W7DEC2"/>
<dbReference type="GO" id="GO:0004176">
    <property type="term" value="F:ATP-dependent peptidase activity"/>
    <property type="evidence" value="ECO:0007669"/>
    <property type="project" value="InterPro"/>
</dbReference>
<evidence type="ECO:0000259" key="10">
    <source>
        <dbReference type="Pfam" id="PF06480"/>
    </source>
</evidence>
<dbReference type="OrthoDB" id="1413014at2759"/>
<evidence type="ECO:0000256" key="1">
    <source>
        <dbReference type="ARBA" id="ARBA00001947"/>
    </source>
</evidence>
<dbReference type="Gene3D" id="3.40.1690.20">
    <property type="match status" value="1"/>
</dbReference>
<protein>
    <submittedName>
        <fullName evidence="11">Unnamed protein product</fullName>
    </submittedName>
</protein>
<reference evidence="11" key="1">
    <citation type="submission" date="2023-04" db="EMBL/GenBank/DDBJ databases">
        <title>Ambrosiozyma monospora NBRC 1965.</title>
        <authorList>
            <person name="Ichikawa N."/>
            <person name="Sato H."/>
            <person name="Tonouchi N."/>
        </authorList>
    </citation>
    <scope>NUCLEOTIDE SEQUENCE</scope>
    <source>
        <strain evidence="11">NBRC 1965</strain>
    </source>
</reference>
<dbReference type="GO" id="GO:0008270">
    <property type="term" value="F:zinc ion binding"/>
    <property type="evidence" value="ECO:0007669"/>
    <property type="project" value="InterPro"/>
</dbReference>
<organism evidence="11 12">
    <name type="scientific">Ambrosiozyma monospora</name>
    <name type="common">Yeast</name>
    <name type="synonym">Endomycopsis monosporus</name>
    <dbReference type="NCBI Taxonomy" id="43982"/>
    <lineage>
        <taxon>Eukaryota</taxon>
        <taxon>Fungi</taxon>
        <taxon>Dikarya</taxon>
        <taxon>Ascomycota</taxon>
        <taxon>Saccharomycotina</taxon>
        <taxon>Pichiomycetes</taxon>
        <taxon>Pichiales</taxon>
        <taxon>Pichiaceae</taxon>
        <taxon>Ambrosiozyma</taxon>
    </lineage>
</organism>
<dbReference type="EMBL" id="BSXU01000990">
    <property type="protein sequence ID" value="GMG22544.1"/>
    <property type="molecule type" value="Genomic_DNA"/>
</dbReference>
<comment type="cofactor">
    <cofactor evidence="1">
        <name>Zn(2+)</name>
        <dbReference type="ChEBI" id="CHEBI:29105"/>
    </cofactor>
</comment>
<dbReference type="GO" id="GO:0004222">
    <property type="term" value="F:metalloendopeptidase activity"/>
    <property type="evidence" value="ECO:0007669"/>
    <property type="project" value="InterPro"/>
</dbReference>
<evidence type="ECO:0000256" key="4">
    <source>
        <dbReference type="ARBA" id="ARBA00022741"/>
    </source>
</evidence>
<name>A0A9W7DEC2_AMBMO</name>
<keyword evidence="5" id="KW-0378">Hydrolase</keyword>
<proteinExistence type="predicted"/>
<dbReference type="Pfam" id="PF06480">
    <property type="entry name" value="FtsH_ext"/>
    <property type="match status" value="1"/>
</dbReference>
<dbReference type="GO" id="GO:0005745">
    <property type="term" value="C:m-AAA complex"/>
    <property type="evidence" value="ECO:0007669"/>
    <property type="project" value="TreeGrafter"/>
</dbReference>
<dbReference type="PANTHER" id="PTHR43655:SF2">
    <property type="entry name" value="AFG3 LIKE MATRIX AAA PEPTIDASE SUBUNIT 2, ISOFORM A"/>
    <property type="match status" value="1"/>
</dbReference>
<keyword evidence="12" id="KW-1185">Reference proteome</keyword>
<feature type="domain" description="Peptidase M41 FtsH extracellular" evidence="10">
    <location>
        <begin position="266"/>
        <end position="357"/>
    </location>
</feature>